<proteinExistence type="predicted"/>
<gene>
    <name evidence="2" type="ORF">TSIB3V08_LOCUS6642</name>
</gene>
<dbReference type="AlphaFoldDB" id="A0A7R9AXU8"/>
<protein>
    <submittedName>
        <fullName evidence="2">Uncharacterized protein</fullName>
    </submittedName>
</protein>
<accession>A0A7R9AXU8</accession>
<evidence type="ECO:0000256" key="1">
    <source>
        <dbReference type="SAM" id="MobiDB-lite"/>
    </source>
</evidence>
<evidence type="ECO:0000313" key="2">
    <source>
        <dbReference type="EMBL" id="CAD7262537.1"/>
    </source>
</evidence>
<feature type="compositionally biased region" description="Basic and acidic residues" evidence="1">
    <location>
        <begin position="138"/>
        <end position="159"/>
    </location>
</feature>
<feature type="region of interest" description="Disordered" evidence="1">
    <location>
        <begin position="130"/>
        <end position="159"/>
    </location>
</feature>
<dbReference type="EMBL" id="OC002899">
    <property type="protein sequence ID" value="CAD7262537.1"/>
    <property type="molecule type" value="Genomic_DNA"/>
</dbReference>
<sequence length="159" mass="17646">MQYSLPVLGRSGFQFQQDVQRIVFPGWFSTSPLHSNAVTSPLKYELSPLTPRLRCPVESHRHTSCPAGHLLPRCSLTMRQCSVVPYMVCTICSEVALSDVGVDGEDNPRCIYCETSFVIDEKVRSVAVTTTNLSESSTRLERTDPVLEGRPKEGITDTP</sequence>
<reference evidence="2" key="1">
    <citation type="submission" date="2020-11" db="EMBL/GenBank/DDBJ databases">
        <authorList>
            <person name="Tran Van P."/>
        </authorList>
    </citation>
    <scope>NUCLEOTIDE SEQUENCE</scope>
</reference>
<organism evidence="2">
    <name type="scientific">Timema shepardi</name>
    <name type="common">Walking stick</name>
    <dbReference type="NCBI Taxonomy" id="629360"/>
    <lineage>
        <taxon>Eukaryota</taxon>
        <taxon>Metazoa</taxon>
        <taxon>Ecdysozoa</taxon>
        <taxon>Arthropoda</taxon>
        <taxon>Hexapoda</taxon>
        <taxon>Insecta</taxon>
        <taxon>Pterygota</taxon>
        <taxon>Neoptera</taxon>
        <taxon>Polyneoptera</taxon>
        <taxon>Phasmatodea</taxon>
        <taxon>Timematodea</taxon>
        <taxon>Timematoidea</taxon>
        <taxon>Timematidae</taxon>
        <taxon>Timema</taxon>
    </lineage>
</organism>
<name>A0A7R9AXU8_TIMSH</name>